<evidence type="ECO:0000313" key="1">
    <source>
        <dbReference type="EMBL" id="KAJ7536817.1"/>
    </source>
</evidence>
<sequence>MAMATRRALKRAQASILIGRSLSQQTASSSSGTHALSVSWIHTLLGKRDMSTLSFEEFEMPANGAKKHSFHTAMVVHGLMGSRRNWRSFAKHLSSTLIDRSPNDAPGLENGPGGL</sequence>
<evidence type="ECO:0000313" key="2">
    <source>
        <dbReference type="Proteomes" id="UP001162992"/>
    </source>
</evidence>
<name>A0ACC2C476_DIPCM</name>
<keyword evidence="2" id="KW-1185">Reference proteome</keyword>
<proteinExistence type="predicted"/>
<dbReference type="Proteomes" id="UP001162992">
    <property type="component" value="Chromosome 12"/>
</dbReference>
<gene>
    <name evidence="1" type="ORF">O6H91_12G083000</name>
</gene>
<organism evidence="1 2">
    <name type="scientific">Diphasiastrum complanatum</name>
    <name type="common">Issler's clubmoss</name>
    <name type="synonym">Lycopodium complanatum</name>
    <dbReference type="NCBI Taxonomy" id="34168"/>
    <lineage>
        <taxon>Eukaryota</taxon>
        <taxon>Viridiplantae</taxon>
        <taxon>Streptophyta</taxon>
        <taxon>Embryophyta</taxon>
        <taxon>Tracheophyta</taxon>
        <taxon>Lycopodiopsida</taxon>
        <taxon>Lycopodiales</taxon>
        <taxon>Lycopodiaceae</taxon>
        <taxon>Lycopodioideae</taxon>
        <taxon>Diphasiastrum</taxon>
    </lineage>
</organism>
<comment type="caution">
    <text evidence="1">The sequence shown here is derived from an EMBL/GenBank/DDBJ whole genome shotgun (WGS) entry which is preliminary data.</text>
</comment>
<dbReference type="EMBL" id="CM055103">
    <property type="protein sequence ID" value="KAJ7536817.1"/>
    <property type="molecule type" value="Genomic_DNA"/>
</dbReference>
<reference evidence="2" key="1">
    <citation type="journal article" date="2024" name="Proc. Natl. Acad. Sci. U.S.A.">
        <title>Extraordinary preservation of gene collinearity over three hundred million years revealed in homosporous lycophytes.</title>
        <authorList>
            <person name="Li C."/>
            <person name="Wickell D."/>
            <person name="Kuo L.Y."/>
            <person name="Chen X."/>
            <person name="Nie B."/>
            <person name="Liao X."/>
            <person name="Peng D."/>
            <person name="Ji J."/>
            <person name="Jenkins J."/>
            <person name="Williams M."/>
            <person name="Shu S."/>
            <person name="Plott C."/>
            <person name="Barry K."/>
            <person name="Rajasekar S."/>
            <person name="Grimwood J."/>
            <person name="Han X."/>
            <person name="Sun S."/>
            <person name="Hou Z."/>
            <person name="He W."/>
            <person name="Dai G."/>
            <person name="Sun C."/>
            <person name="Schmutz J."/>
            <person name="Leebens-Mack J.H."/>
            <person name="Li F.W."/>
            <person name="Wang L."/>
        </authorList>
    </citation>
    <scope>NUCLEOTIDE SEQUENCE [LARGE SCALE GENOMIC DNA]</scope>
    <source>
        <strain evidence="2">cv. PW_Plant_1</strain>
    </source>
</reference>
<accession>A0ACC2C476</accession>
<protein>
    <submittedName>
        <fullName evidence="1">Uncharacterized protein</fullName>
    </submittedName>
</protein>